<reference evidence="1" key="1">
    <citation type="submission" date="2013-11" db="EMBL/GenBank/DDBJ databases">
        <title>The Genome Sequence of Phytophthora parasitica IAC_01/95.</title>
        <authorList>
            <consortium name="The Broad Institute Genomics Platform"/>
            <person name="Russ C."/>
            <person name="Tyler B."/>
            <person name="Panabieres F."/>
            <person name="Shan W."/>
            <person name="Tripathy S."/>
            <person name="Grunwald N."/>
            <person name="Machado M."/>
            <person name="Johnson C.S."/>
            <person name="Arredondo F."/>
            <person name="Hong C."/>
            <person name="Coffey M."/>
            <person name="Young S.K."/>
            <person name="Zeng Q."/>
            <person name="Gargeya S."/>
            <person name="Fitzgerald M."/>
            <person name="Abouelleil A."/>
            <person name="Alvarado L."/>
            <person name="Chapman S.B."/>
            <person name="Gainer-Dewar J."/>
            <person name="Goldberg J."/>
            <person name="Griggs A."/>
            <person name="Gujja S."/>
            <person name="Hansen M."/>
            <person name="Howarth C."/>
            <person name="Imamovic A."/>
            <person name="Ireland A."/>
            <person name="Larimer J."/>
            <person name="McCowan C."/>
            <person name="Murphy C."/>
            <person name="Pearson M."/>
            <person name="Poon T.W."/>
            <person name="Priest M."/>
            <person name="Roberts A."/>
            <person name="Saif S."/>
            <person name="Shea T."/>
            <person name="Sykes S."/>
            <person name="Wortman J."/>
            <person name="Nusbaum C."/>
            <person name="Birren B."/>
        </authorList>
    </citation>
    <scope>NUCLEOTIDE SEQUENCE [LARGE SCALE GENOMIC DNA]</scope>
    <source>
        <strain evidence="1">IAC_01/95</strain>
    </source>
</reference>
<dbReference type="AlphaFoldDB" id="W2N7L1"/>
<evidence type="ECO:0000313" key="1">
    <source>
        <dbReference type="EMBL" id="ETM44576.1"/>
    </source>
</evidence>
<gene>
    <name evidence="1" type="ORF">L914_10205</name>
</gene>
<protein>
    <submittedName>
        <fullName evidence="1">Uncharacterized protein</fullName>
    </submittedName>
</protein>
<proteinExistence type="predicted"/>
<dbReference type="Proteomes" id="UP000054532">
    <property type="component" value="Unassembled WGS sequence"/>
</dbReference>
<accession>W2N7L1</accession>
<name>W2N7L1_PHYNI</name>
<dbReference type="VEuPathDB" id="FungiDB:PPTG_24647"/>
<sequence length="43" mass="4914">MRRSDMVANRRFDELAVRLDQLSVNIIISAVSAELSLTPKFIH</sequence>
<organism evidence="1">
    <name type="scientific">Phytophthora nicotianae</name>
    <name type="common">Potato buckeye rot agent</name>
    <name type="synonym">Phytophthora parasitica</name>
    <dbReference type="NCBI Taxonomy" id="4792"/>
    <lineage>
        <taxon>Eukaryota</taxon>
        <taxon>Sar</taxon>
        <taxon>Stramenopiles</taxon>
        <taxon>Oomycota</taxon>
        <taxon>Peronosporomycetes</taxon>
        <taxon>Peronosporales</taxon>
        <taxon>Peronosporaceae</taxon>
        <taxon>Phytophthora</taxon>
    </lineage>
</organism>
<dbReference type="EMBL" id="KI693312">
    <property type="protein sequence ID" value="ETM44576.1"/>
    <property type="molecule type" value="Genomic_DNA"/>
</dbReference>